<evidence type="ECO:0000256" key="4">
    <source>
        <dbReference type="ARBA" id="ARBA00022695"/>
    </source>
</evidence>
<dbReference type="AlphaFoldDB" id="A0A819VN13"/>
<accession>A0A819VN13</accession>
<comment type="similarity">
    <text evidence="1 6">Belongs to the Arg-specific ADP-ribosyltransferase family.</text>
</comment>
<keyword evidence="3 6" id="KW-0808">Transferase</keyword>
<comment type="caution">
    <text evidence="7">The sequence shown here is derived from an EMBL/GenBank/DDBJ whole genome shotgun (WGS) entry which is preliminary data.</text>
</comment>
<evidence type="ECO:0000256" key="1">
    <source>
        <dbReference type="ARBA" id="ARBA00009558"/>
    </source>
</evidence>
<evidence type="ECO:0000313" key="7">
    <source>
        <dbReference type="EMBL" id="CAF4111871.1"/>
    </source>
</evidence>
<dbReference type="GO" id="GO:0106274">
    <property type="term" value="F:NAD+-protein-arginine ADP-ribosyltransferase activity"/>
    <property type="evidence" value="ECO:0007669"/>
    <property type="project" value="UniProtKB-EC"/>
</dbReference>
<organism evidence="7 8">
    <name type="scientific">Adineta steineri</name>
    <dbReference type="NCBI Taxonomy" id="433720"/>
    <lineage>
        <taxon>Eukaryota</taxon>
        <taxon>Metazoa</taxon>
        <taxon>Spiralia</taxon>
        <taxon>Gnathifera</taxon>
        <taxon>Rotifera</taxon>
        <taxon>Eurotatoria</taxon>
        <taxon>Bdelloidea</taxon>
        <taxon>Adinetida</taxon>
        <taxon>Adinetidae</taxon>
        <taxon>Adineta</taxon>
    </lineage>
</organism>
<evidence type="ECO:0000256" key="6">
    <source>
        <dbReference type="RuleBase" id="RU361228"/>
    </source>
</evidence>
<keyword evidence="2 6" id="KW-0328">Glycosyltransferase</keyword>
<proteinExistence type="inferred from homology"/>
<comment type="catalytic activity">
    <reaction evidence="5 6">
        <text>L-arginyl-[protein] + NAD(+) = N(omega)-(ADP-D-ribosyl)-L-arginyl-[protein] + nicotinamide + H(+)</text>
        <dbReference type="Rhea" id="RHEA:19149"/>
        <dbReference type="Rhea" id="RHEA-COMP:10532"/>
        <dbReference type="Rhea" id="RHEA-COMP:15087"/>
        <dbReference type="ChEBI" id="CHEBI:15378"/>
        <dbReference type="ChEBI" id="CHEBI:17154"/>
        <dbReference type="ChEBI" id="CHEBI:29965"/>
        <dbReference type="ChEBI" id="CHEBI:57540"/>
        <dbReference type="ChEBI" id="CHEBI:142554"/>
        <dbReference type="EC" id="2.4.2.31"/>
    </reaction>
</comment>
<dbReference type="EC" id="2.4.2.31" evidence="6"/>
<dbReference type="PROSITE" id="PS51996">
    <property type="entry name" value="TR_MART"/>
    <property type="match status" value="1"/>
</dbReference>
<sequence length="303" mass="34671">MGNSSYVVGDHSMKPVYEWHLNDRNDFALKKAKKYRDENEKLYGKRHPLIAFFLQRDTIIEDSAYAFVKGYLEDIKSEELGDMNKIIADFEKARTTDNPAPVLRAYSRSHGFSQQLNKDMAKNTYHALALYCTPLNCNVLARIHDGIQAFVAILFHPKLKDYLCRGVFTIYRGATIDSEELLEGYENESTIITTTFLSTSKCPGVAEMFSSLDPTKQSQISLLCRYTIHNYRRTALDMAEFSKFPHEEEVLIYPYVPFRIVSFTKTTLEPTGQKRIEVELEEINDIPTGSSKIQSVSKVSSEI</sequence>
<dbReference type="EMBL" id="CAJOBB010005000">
    <property type="protein sequence ID" value="CAF4111871.1"/>
    <property type="molecule type" value="Genomic_DNA"/>
</dbReference>
<keyword evidence="4" id="KW-0548">Nucleotidyltransferase</keyword>
<evidence type="ECO:0000256" key="5">
    <source>
        <dbReference type="ARBA" id="ARBA00047597"/>
    </source>
</evidence>
<evidence type="ECO:0000256" key="2">
    <source>
        <dbReference type="ARBA" id="ARBA00022676"/>
    </source>
</evidence>
<dbReference type="Gene3D" id="3.90.176.10">
    <property type="entry name" value="Toxin ADP-ribosyltransferase, Chain A, domain 1"/>
    <property type="match status" value="1"/>
</dbReference>
<dbReference type="Pfam" id="PF01129">
    <property type="entry name" value="ART"/>
    <property type="match status" value="1"/>
</dbReference>
<evidence type="ECO:0000256" key="3">
    <source>
        <dbReference type="ARBA" id="ARBA00022679"/>
    </source>
</evidence>
<evidence type="ECO:0000313" key="8">
    <source>
        <dbReference type="Proteomes" id="UP000663868"/>
    </source>
</evidence>
<name>A0A819VN13_9BILA</name>
<keyword evidence="6" id="KW-0520">NAD</keyword>
<dbReference type="SUPFAM" id="SSF56399">
    <property type="entry name" value="ADP-ribosylation"/>
    <property type="match status" value="1"/>
</dbReference>
<gene>
    <name evidence="7" type="ORF">KXQ929_LOCUS35129</name>
</gene>
<reference evidence="7" key="1">
    <citation type="submission" date="2021-02" db="EMBL/GenBank/DDBJ databases">
        <authorList>
            <person name="Nowell W R."/>
        </authorList>
    </citation>
    <scope>NUCLEOTIDE SEQUENCE</scope>
</reference>
<keyword evidence="6" id="KW-0521">NADP</keyword>
<dbReference type="GO" id="GO:0016779">
    <property type="term" value="F:nucleotidyltransferase activity"/>
    <property type="evidence" value="ECO:0007669"/>
    <property type="project" value="UniProtKB-KW"/>
</dbReference>
<dbReference type="Proteomes" id="UP000663868">
    <property type="component" value="Unassembled WGS sequence"/>
</dbReference>
<dbReference type="InterPro" id="IPR000768">
    <property type="entry name" value="ART"/>
</dbReference>
<protein>
    <recommendedName>
        <fullName evidence="6">NAD(P)(+)--arginine ADP-ribosyltransferase</fullName>
        <ecNumber evidence="6">2.4.2.31</ecNumber>
    </recommendedName>
    <alternativeName>
        <fullName evidence="6">Mono(ADP-ribosyl)transferase</fullName>
    </alternativeName>
</protein>